<dbReference type="Proteomes" id="UP000323129">
    <property type="component" value="Unassembled WGS sequence"/>
</dbReference>
<evidence type="ECO:0000313" key="2">
    <source>
        <dbReference type="EMBL" id="TYD39879.1"/>
    </source>
</evidence>
<dbReference type="RefSeq" id="WP_115523165.1">
    <property type="nucleotide sequence ID" value="NZ_JBLUPC010000021.1"/>
</dbReference>
<accession>A0ABY3MFL6</accession>
<comment type="caution">
    <text evidence="2">The sequence shown here is derived from an EMBL/GenBank/DDBJ whole genome shotgun (WGS) entry which is preliminary data.</text>
</comment>
<evidence type="ECO:0000313" key="3">
    <source>
        <dbReference type="Proteomes" id="UP000323129"/>
    </source>
</evidence>
<evidence type="ECO:0000256" key="1">
    <source>
        <dbReference type="SAM" id="Coils"/>
    </source>
</evidence>
<keyword evidence="1" id="KW-0175">Coiled coil</keyword>
<sequence>MAVIKPVGFARGRMGQHDFSYFTEARAAKMIEELEFEKAEIESRIEKLKAVKDVVPTKMK</sequence>
<proteinExistence type="predicted"/>
<feature type="coiled-coil region" evidence="1">
    <location>
        <begin position="24"/>
        <end position="51"/>
    </location>
</feature>
<keyword evidence="3" id="KW-1185">Reference proteome</keyword>
<name>A0ABY3MFL6_AERVE</name>
<reference evidence="2 3" key="1">
    <citation type="submission" date="2017-08" db="EMBL/GenBank/DDBJ databases">
        <title>Aeromonas veronii bv sobria strain NS22 whole genome sequencing.</title>
        <authorList>
            <person name="Katharios P."/>
            <person name="Ha V.Q."/>
            <person name="Smyrli M."/>
        </authorList>
    </citation>
    <scope>NUCLEOTIDE SEQUENCE [LARGE SCALE GENOMIC DNA]</scope>
    <source>
        <strain evidence="2 3">NS22</strain>
    </source>
</reference>
<protein>
    <submittedName>
        <fullName evidence="2">Uncharacterized protein</fullName>
    </submittedName>
</protein>
<gene>
    <name evidence="2" type="ORF">CJF24_21845</name>
</gene>
<dbReference type="EMBL" id="NQMC01000145">
    <property type="protein sequence ID" value="TYD39879.1"/>
    <property type="molecule type" value="Genomic_DNA"/>
</dbReference>
<organism evidence="2 3">
    <name type="scientific">Aeromonas veronii</name>
    <dbReference type="NCBI Taxonomy" id="654"/>
    <lineage>
        <taxon>Bacteria</taxon>
        <taxon>Pseudomonadati</taxon>
        <taxon>Pseudomonadota</taxon>
        <taxon>Gammaproteobacteria</taxon>
        <taxon>Aeromonadales</taxon>
        <taxon>Aeromonadaceae</taxon>
        <taxon>Aeromonas</taxon>
    </lineage>
</organism>